<comment type="similarity">
    <text evidence="1">Belongs to the carbohydrate kinase PfkB family.</text>
</comment>
<evidence type="ECO:0000256" key="1">
    <source>
        <dbReference type="ARBA" id="ARBA00010688"/>
    </source>
</evidence>
<dbReference type="GO" id="GO:0003872">
    <property type="term" value="F:6-phosphofructokinase activity"/>
    <property type="evidence" value="ECO:0007669"/>
    <property type="project" value="UniProtKB-EC"/>
</dbReference>
<reference evidence="7" key="1">
    <citation type="submission" date="2016-10" db="EMBL/GenBank/DDBJ databases">
        <title>Sequence of Gallionella enrichment culture.</title>
        <authorList>
            <person name="Poehlein A."/>
            <person name="Muehling M."/>
            <person name="Daniel R."/>
        </authorList>
    </citation>
    <scope>NUCLEOTIDE SEQUENCE</scope>
</reference>
<comment type="caution">
    <text evidence="7">The sequence shown here is derived from an EMBL/GenBank/DDBJ whole genome shotgun (WGS) entry which is preliminary data.</text>
</comment>
<keyword evidence="2 7" id="KW-0808">Transferase</keyword>
<dbReference type="Pfam" id="PF00294">
    <property type="entry name" value="PfkB"/>
    <property type="match status" value="1"/>
</dbReference>
<proteinExistence type="inferred from homology"/>
<keyword evidence="5" id="KW-0067">ATP-binding</keyword>
<dbReference type="EMBL" id="MLJW01000530">
    <property type="protein sequence ID" value="OIQ85667.1"/>
    <property type="molecule type" value="Genomic_DNA"/>
</dbReference>
<dbReference type="GO" id="GO:0005829">
    <property type="term" value="C:cytosol"/>
    <property type="evidence" value="ECO:0007669"/>
    <property type="project" value="TreeGrafter"/>
</dbReference>
<evidence type="ECO:0000256" key="4">
    <source>
        <dbReference type="ARBA" id="ARBA00022777"/>
    </source>
</evidence>
<dbReference type="InterPro" id="IPR017583">
    <property type="entry name" value="Tagatose/fructose_Pkinase"/>
</dbReference>
<evidence type="ECO:0000256" key="2">
    <source>
        <dbReference type="ARBA" id="ARBA00022679"/>
    </source>
</evidence>
<keyword evidence="4 7" id="KW-0418">Kinase</keyword>
<evidence type="ECO:0000259" key="6">
    <source>
        <dbReference type="Pfam" id="PF00294"/>
    </source>
</evidence>
<sequence length="269" mass="27253">MPAGAVVPIAGAEGDQLVMLLGREGVDVAVVPIPGRTRSNTAIAEADGTVTKLNEPGPSLTDADLDALAAKVLEAADPGSWVALCGSLPPGVPHDVYATLTRLFSDAGLRVAVDSSGPAFRAAIAAGPELVKPNDDELAEAVGRPLLTLGDVIAAARELQDMGARTVLVSRGAAGAVLVDSDVVVGESPVEEPRSTVGAGDALLAGFLAARVRGDDHATAFAEALAWGAAAVRLPGSRMPGPDDIDRSVVRIVPEVVHGRRSSTTEGET</sequence>
<dbReference type="PIRSF" id="PIRSF000535">
    <property type="entry name" value="1PFK/6PFK/LacC"/>
    <property type="match status" value="1"/>
</dbReference>
<evidence type="ECO:0000313" key="7">
    <source>
        <dbReference type="EMBL" id="OIQ85667.1"/>
    </source>
</evidence>
<dbReference type="PANTHER" id="PTHR46566:SF5">
    <property type="entry name" value="1-PHOSPHOFRUCTOKINASE"/>
    <property type="match status" value="1"/>
</dbReference>
<dbReference type="CDD" id="cd01164">
    <property type="entry name" value="FruK_PfkB_like"/>
    <property type="match status" value="1"/>
</dbReference>
<organism evidence="7">
    <name type="scientific">mine drainage metagenome</name>
    <dbReference type="NCBI Taxonomy" id="410659"/>
    <lineage>
        <taxon>unclassified sequences</taxon>
        <taxon>metagenomes</taxon>
        <taxon>ecological metagenomes</taxon>
    </lineage>
</organism>
<dbReference type="PROSITE" id="PS00584">
    <property type="entry name" value="PFKB_KINASES_2"/>
    <property type="match status" value="1"/>
</dbReference>
<dbReference type="InterPro" id="IPR002173">
    <property type="entry name" value="Carboh/pur_kinase_PfkB_CS"/>
</dbReference>
<protein>
    <submittedName>
        <fullName evidence="7">6-phosphofructokinase isozyme 2</fullName>
        <ecNumber evidence="7">2.7.1.11</ecNumber>
    </submittedName>
</protein>
<name>A0A1J5R7H5_9ZZZZ</name>
<evidence type="ECO:0000256" key="3">
    <source>
        <dbReference type="ARBA" id="ARBA00022741"/>
    </source>
</evidence>
<dbReference type="GO" id="GO:0005524">
    <property type="term" value="F:ATP binding"/>
    <property type="evidence" value="ECO:0007669"/>
    <property type="project" value="UniProtKB-KW"/>
</dbReference>
<accession>A0A1J5R7H5</accession>
<dbReference type="AlphaFoldDB" id="A0A1J5R7H5"/>
<dbReference type="PANTHER" id="PTHR46566">
    <property type="entry name" value="1-PHOSPHOFRUCTOKINASE-RELATED"/>
    <property type="match status" value="1"/>
</dbReference>
<evidence type="ECO:0000256" key="5">
    <source>
        <dbReference type="ARBA" id="ARBA00022840"/>
    </source>
</evidence>
<dbReference type="SUPFAM" id="SSF53613">
    <property type="entry name" value="Ribokinase-like"/>
    <property type="match status" value="1"/>
</dbReference>
<dbReference type="NCBIfam" id="TIGR03168">
    <property type="entry name" value="1-PFK"/>
    <property type="match status" value="1"/>
</dbReference>
<gene>
    <name evidence="7" type="primary">pfkB_3</name>
    <name evidence="7" type="ORF">GALL_325060</name>
</gene>
<feature type="domain" description="Carbohydrate kinase PfkB" evidence="6">
    <location>
        <begin position="13"/>
        <end position="239"/>
    </location>
</feature>
<dbReference type="EC" id="2.7.1.11" evidence="7"/>
<keyword evidence="3" id="KW-0547">Nucleotide-binding</keyword>
<dbReference type="InterPro" id="IPR029056">
    <property type="entry name" value="Ribokinase-like"/>
</dbReference>
<dbReference type="InterPro" id="IPR011611">
    <property type="entry name" value="PfkB_dom"/>
</dbReference>
<dbReference type="Gene3D" id="3.40.1190.20">
    <property type="match status" value="1"/>
</dbReference>